<name>A0A0C3B0Y6_9AGAM</name>
<keyword evidence="4 9" id="KW-0812">Transmembrane</keyword>
<dbReference type="PANTHER" id="PTHR22601">
    <property type="entry name" value="ISP4 LIKE PROTEIN"/>
    <property type="match status" value="1"/>
</dbReference>
<dbReference type="Pfam" id="PF03169">
    <property type="entry name" value="OPT"/>
    <property type="match status" value="2"/>
</dbReference>
<feature type="transmembrane region" description="Helical" evidence="9">
    <location>
        <begin position="177"/>
        <end position="194"/>
    </location>
</feature>
<dbReference type="Proteomes" id="UP000053989">
    <property type="component" value="Unassembled WGS sequence"/>
</dbReference>
<keyword evidence="5" id="KW-0571">Peptide transport</keyword>
<comment type="subcellular location">
    <subcellularLocation>
        <location evidence="1">Membrane</location>
        <topology evidence="1">Multi-pass membrane protein</topology>
    </subcellularLocation>
</comment>
<evidence type="ECO:0000256" key="5">
    <source>
        <dbReference type="ARBA" id="ARBA00022856"/>
    </source>
</evidence>
<dbReference type="GO" id="GO:0035673">
    <property type="term" value="F:oligopeptide transmembrane transporter activity"/>
    <property type="evidence" value="ECO:0007669"/>
    <property type="project" value="InterPro"/>
</dbReference>
<reference evidence="10 11" key="1">
    <citation type="submission" date="2014-04" db="EMBL/GenBank/DDBJ databases">
        <authorList>
            <consortium name="DOE Joint Genome Institute"/>
            <person name="Kuo A."/>
            <person name="Kohler A."/>
            <person name="Nagy L.G."/>
            <person name="Floudas D."/>
            <person name="Copeland A."/>
            <person name="Barry K.W."/>
            <person name="Cichocki N."/>
            <person name="Veneault-Fourrey C."/>
            <person name="LaButti K."/>
            <person name="Lindquist E.A."/>
            <person name="Lipzen A."/>
            <person name="Lundell T."/>
            <person name="Morin E."/>
            <person name="Murat C."/>
            <person name="Sun H."/>
            <person name="Tunlid A."/>
            <person name="Henrissat B."/>
            <person name="Grigoriev I.V."/>
            <person name="Hibbett D.S."/>
            <person name="Martin F."/>
            <person name="Nordberg H.P."/>
            <person name="Cantor M.N."/>
            <person name="Hua S.X."/>
        </authorList>
    </citation>
    <scope>NUCLEOTIDE SEQUENCE [LARGE SCALE GENOMIC DNA]</scope>
    <source>
        <strain evidence="10 11">Foug A</strain>
    </source>
</reference>
<keyword evidence="8 9" id="KW-0472">Membrane</keyword>
<sequence>MTLQLSDRNQIGGMFAHCLCFWGPELMEICRNAHLGIQPDPHWKAMQKYKEGQTTMAWYFYIVALLLGALVTSFTQIFYACLGNGIHTDQLMKLIGGFILPSKPVANSYFAMWSNGLIGQSITFAIGIIVQNSSIISQKTALLDSEWSVIWSSIGIKNINNNAIMWSFSNEFYGQHGPYFIVVLSLLYSAWLSSDVNSPSITSGILVGIISQFWLRNYHPGWFRKYNNILGAALDAGSQVMLFILSFAVFGASGSLPRPFPAWAGNPANGNTDYCNGNGIFT</sequence>
<dbReference type="GO" id="GO:0016020">
    <property type="term" value="C:membrane"/>
    <property type="evidence" value="ECO:0007669"/>
    <property type="project" value="UniProtKB-SubCell"/>
</dbReference>
<evidence type="ECO:0000256" key="2">
    <source>
        <dbReference type="ARBA" id="ARBA00008807"/>
    </source>
</evidence>
<keyword evidence="6" id="KW-0653">Protein transport</keyword>
<gene>
    <name evidence="10" type="ORF">SCLCIDRAFT_1143275</name>
</gene>
<comment type="similarity">
    <text evidence="2">Belongs to the oligopeptide OPT transporter family.</text>
</comment>
<accession>A0A0C3B0Y6</accession>
<dbReference type="EMBL" id="KN822004">
    <property type="protein sequence ID" value="KIM70932.1"/>
    <property type="molecule type" value="Genomic_DNA"/>
</dbReference>
<dbReference type="HOGENOM" id="CLU_987507_0_0_1"/>
<evidence type="ECO:0000313" key="10">
    <source>
        <dbReference type="EMBL" id="KIM70932.1"/>
    </source>
</evidence>
<organism evidence="10 11">
    <name type="scientific">Scleroderma citrinum Foug A</name>
    <dbReference type="NCBI Taxonomy" id="1036808"/>
    <lineage>
        <taxon>Eukaryota</taxon>
        <taxon>Fungi</taxon>
        <taxon>Dikarya</taxon>
        <taxon>Basidiomycota</taxon>
        <taxon>Agaricomycotina</taxon>
        <taxon>Agaricomycetes</taxon>
        <taxon>Agaricomycetidae</taxon>
        <taxon>Boletales</taxon>
        <taxon>Sclerodermatineae</taxon>
        <taxon>Sclerodermataceae</taxon>
        <taxon>Scleroderma</taxon>
    </lineage>
</organism>
<dbReference type="InterPro" id="IPR004813">
    <property type="entry name" value="OPT"/>
</dbReference>
<evidence type="ECO:0000256" key="7">
    <source>
        <dbReference type="ARBA" id="ARBA00022989"/>
    </source>
</evidence>
<dbReference type="InParanoid" id="A0A0C3B0Y6"/>
<evidence type="ECO:0000256" key="8">
    <source>
        <dbReference type="ARBA" id="ARBA00023136"/>
    </source>
</evidence>
<evidence type="ECO:0000313" key="11">
    <source>
        <dbReference type="Proteomes" id="UP000053989"/>
    </source>
</evidence>
<keyword evidence="11" id="KW-1185">Reference proteome</keyword>
<dbReference type="InterPro" id="IPR004648">
    <property type="entry name" value="Oligpept_transpt"/>
</dbReference>
<proteinExistence type="inferred from homology"/>
<dbReference type="AlphaFoldDB" id="A0A0C3B0Y6"/>
<feature type="transmembrane region" description="Helical" evidence="9">
    <location>
        <begin position="110"/>
        <end position="130"/>
    </location>
</feature>
<evidence type="ECO:0000256" key="4">
    <source>
        <dbReference type="ARBA" id="ARBA00022692"/>
    </source>
</evidence>
<dbReference type="GO" id="GO:0015031">
    <property type="term" value="P:protein transport"/>
    <property type="evidence" value="ECO:0007669"/>
    <property type="project" value="UniProtKB-KW"/>
</dbReference>
<keyword evidence="3" id="KW-0813">Transport</keyword>
<feature type="transmembrane region" description="Helical" evidence="9">
    <location>
        <begin position="200"/>
        <end position="217"/>
    </location>
</feature>
<dbReference type="STRING" id="1036808.A0A0C3B0Y6"/>
<evidence type="ECO:0000256" key="1">
    <source>
        <dbReference type="ARBA" id="ARBA00004141"/>
    </source>
</evidence>
<evidence type="ECO:0000256" key="9">
    <source>
        <dbReference type="SAM" id="Phobius"/>
    </source>
</evidence>
<evidence type="ECO:0000256" key="3">
    <source>
        <dbReference type="ARBA" id="ARBA00022448"/>
    </source>
</evidence>
<reference evidence="11" key="2">
    <citation type="submission" date="2015-01" db="EMBL/GenBank/DDBJ databases">
        <title>Evolutionary Origins and Diversification of the Mycorrhizal Mutualists.</title>
        <authorList>
            <consortium name="DOE Joint Genome Institute"/>
            <consortium name="Mycorrhizal Genomics Consortium"/>
            <person name="Kohler A."/>
            <person name="Kuo A."/>
            <person name="Nagy L.G."/>
            <person name="Floudas D."/>
            <person name="Copeland A."/>
            <person name="Barry K.W."/>
            <person name="Cichocki N."/>
            <person name="Veneault-Fourrey C."/>
            <person name="LaButti K."/>
            <person name="Lindquist E.A."/>
            <person name="Lipzen A."/>
            <person name="Lundell T."/>
            <person name="Morin E."/>
            <person name="Murat C."/>
            <person name="Riley R."/>
            <person name="Ohm R."/>
            <person name="Sun H."/>
            <person name="Tunlid A."/>
            <person name="Henrissat B."/>
            <person name="Grigoriev I.V."/>
            <person name="Hibbett D.S."/>
            <person name="Martin F."/>
        </authorList>
    </citation>
    <scope>NUCLEOTIDE SEQUENCE [LARGE SCALE GENOMIC DNA]</scope>
    <source>
        <strain evidence="11">Foug A</strain>
    </source>
</reference>
<evidence type="ECO:0000256" key="6">
    <source>
        <dbReference type="ARBA" id="ARBA00022927"/>
    </source>
</evidence>
<protein>
    <recommendedName>
        <fullName evidence="12">OPT superfamily oligopeptide transporter</fullName>
    </recommendedName>
</protein>
<keyword evidence="7 9" id="KW-1133">Transmembrane helix</keyword>
<feature type="transmembrane region" description="Helical" evidence="9">
    <location>
        <begin position="229"/>
        <end position="250"/>
    </location>
</feature>
<evidence type="ECO:0008006" key="12">
    <source>
        <dbReference type="Google" id="ProtNLM"/>
    </source>
</evidence>
<feature type="transmembrane region" description="Helical" evidence="9">
    <location>
        <begin position="58"/>
        <end position="79"/>
    </location>
</feature>
<dbReference type="OrthoDB" id="9986677at2759"/>